<evidence type="ECO:0000313" key="2">
    <source>
        <dbReference type="Proteomes" id="UP001142489"/>
    </source>
</evidence>
<keyword evidence="2" id="KW-1185">Reference proteome</keyword>
<protein>
    <submittedName>
        <fullName evidence="1">Uncharacterized protein</fullName>
    </submittedName>
</protein>
<proteinExistence type="predicted"/>
<sequence length="136" mass="15298">MGILVPHCTENQPTGIPICILQASILNIQQNISYIAKPLDTTTSAVNHKTETPNFQAFLRIQYPPRMIKEQINKARHITRNNLLQDRSKGPDDRTPLVVTYSPQVRLLIYILNDLQPILDKCTSLSKALGSRPILA</sequence>
<dbReference type="AlphaFoldDB" id="A0A9Q1B2B2"/>
<accession>A0A9Q1B2B2</accession>
<reference evidence="1" key="1">
    <citation type="journal article" date="2023" name="DNA Res.">
        <title>Chromosome-level genome assembly of Phrynocephalus forsythii using third-generation DNA sequencing and Hi-C analysis.</title>
        <authorList>
            <person name="Qi Y."/>
            <person name="Zhao W."/>
            <person name="Zhao Y."/>
            <person name="Niu C."/>
            <person name="Cao S."/>
            <person name="Zhang Y."/>
        </authorList>
    </citation>
    <scope>NUCLEOTIDE SEQUENCE</scope>
    <source>
        <tissue evidence="1">Muscle</tissue>
    </source>
</reference>
<gene>
    <name evidence="1" type="ORF">JRQ81_016059</name>
</gene>
<organism evidence="1 2">
    <name type="scientific">Phrynocephalus forsythii</name>
    <dbReference type="NCBI Taxonomy" id="171643"/>
    <lineage>
        <taxon>Eukaryota</taxon>
        <taxon>Metazoa</taxon>
        <taxon>Chordata</taxon>
        <taxon>Craniata</taxon>
        <taxon>Vertebrata</taxon>
        <taxon>Euteleostomi</taxon>
        <taxon>Lepidosauria</taxon>
        <taxon>Squamata</taxon>
        <taxon>Bifurcata</taxon>
        <taxon>Unidentata</taxon>
        <taxon>Episquamata</taxon>
        <taxon>Toxicofera</taxon>
        <taxon>Iguania</taxon>
        <taxon>Acrodonta</taxon>
        <taxon>Agamidae</taxon>
        <taxon>Agaminae</taxon>
        <taxon>Phrynocephalus</taxon>
    </lineage>
</organism>
<dbReference type="Proteomes" id="UP001142489">
    <property type="component" value="Unassembled WGS sequence"/>
</dbReference>
<comment type="caution">
    <text evidence="1">The sequence shown here is derived from an EMBL/GenBank/DDBJ whole genome shotgun (WGS) entry which is preliminary data.</text>
</comment>
<dbReference type="EMBL" id="JAPFRF010000006">
    <property type="protein sequence ID" value="KAJ7329885.1"/>
    <property type="molecule type" value="Genomic_DNA"/>
</dbReference>
<evidence type="ECO:0000313" key="1">
    <source>
        <dbReference type="EMBL" id="KAJ7329885.1"/>
    </source>
</evidence>
<name>A0A9Q1B2B2_9SAUR</name>